<reference evidence="3 4" key="1">
    <citation type="submission" date="2018-10" db="EMBL/GenBank/DDBJ databases">
        <title>Genomic Encyclopedia of Type Strains, Phase IV (KMG-IV): sequencing the most valuable type-strain genomes for metagenomic binning, comparative biology and taxonomic classification.</title>
        <authorList>
            <person name="Goeker M."/>
        </authorList>
    </citation>
    <scope>NUCLEOTIDE SEQUENCE [LARGE SCALE GENOMIC DNA]</scope>
    <source>
        <strain evidence="3 4">DSM 4734</strain>
    </source>
</reference>
<dbReference type="RefSeq" id="WP_170150469.1">
    <property type="nucleotide sequence ID" value="NZ_RBIM01000006.1"/>
</dbReference>
<dbReference type="PROSITE" id="PS00092">
    <property type="entry name" value="N6_MTASE"/>
    <property type="match status" value="1"/>
</dbReference>
<feature type="region of interest" description="Disordered" evidence="1">
    <location>
        <begin position="102"/>
        <end position="172"/>
    </location>
</feature>
<dbReference type="GO" id="GO:0008168">
    <property type="term" value="F:methyltransferase activity"/>
    <property type="evidence" value="ECO:0007669"/>
    <property type="project" value="InterPro"/>
</dbReference>
<organism evidence="3 4">
    <name type="scientific">Maricaulis maris</name>
    <dbReference type="NCBI Taxonomy" id="74318"/>
    <lineage>
        <taxon>Bacteria</taxon>
        <taxon>Pseudomonadati</taxon>
        <taxon>Pseudomonadota</taxon>
        <taxon>Alphaproteobacteria</taxon>
        <taxon>Maricaulales</taxon>
        <taxon>Maricaulaceae</taxon>
        <taxon>Maricaulis</taxon>
    </lineage>
</organism>
<dbReference type="EMBL" id="RBIM01000006">
    <property type="protein sequence ID" value="RKQ95435.1"/>
    <property type="molecule type" value="Genomic_DNA"/>
</dbReference>
<dbReference type="InterPro" id="IPR002052">
    <property type="entry name" value="DNA_methylase_N6_adenine_CS"/>
</dbReference>
<comment type="caution">
    <text evidence="3">The sequence shown here is derived from an EMBL/GenBank/DDBJ whole genome shotgun (WGS) entry which is preliminary data.</text>
</comment>
<gene>
    <name evidence="3" type="ORF">C7435_2537</name>
</gene>
<dbReference type="Proteomes" id="UP000273675">
    <property type="component" value="Unassembled WGS sequence"/>
</dbReference>
<evidence type="ECO:0000256" key="1">
    <source>
        <dbReference type="SAM" id="MobiDB-lite"/>
    </source>
</evidence>
<feature type="compositionally biased region" description="Low complexity" evidence="1">
    <location>
        <begin position="141"/>
        <end position="157"/>
    </location>
</feature>
<protein>
    <submittedName>
        <fullName evidence="3">MarR family protein</fullName>
    </submittedName>
</protein>
<evidence type="ECO:0000259" key="2">
    <source>
        <dbReference type="Pfam" id="PF13545"/>
    </source>
</evidence>
<dbReference type="GO" id="GO:0003677">
    <property type="term" value="F:DNA binding"/>
    <property type="evidence" value="ECO:0007669"/>
    <property type="project" value="InterPro"/>
</dbReference>
<evidence type="ECO:0000313" key="3">
    <source>
        <dbReference type="EMBL" id="RKQ95435.1"/>
    </source>
</evidence>
<accession>A0A495D1J9</accession>
<dbReference type="Pfam" id="PF13545">
    <property type="entry name" value="HTH_Crp_2"/>
    <property type="match status" value="1"/>
</dbReference>
<dbReference type="GO" id="GO:0032259">
    <property type="term" value="P:methylation"/>
    <property type="evidence" value="ECO:0007669"/>
    <property type="project" value="InterPro"/>
</dbReference>
<dbReference type="AlphaFoldDB" id="A0A495D1J9"/>
<evidence type="ECO:0000313" key="4">
    <source>
        <dbReference type="Proteomes" id="UP000273675"/>
    </source>
</evidence>
<name>A0A495D1J9_9PROT</name>
<dbReference type="GO" id="GO:0006355">
    <property type="term" value="P:regulation of DNA-templated transcription"/>
    <property type="evidence" value="ECO:0007669"/>
    <property type="project" value="InterPro"/>
</dbReference>
<dbReference type="Gene3D" id="1.10.10.10">
    <property type="entry name" value="Winged helix-like DNA-binding domain superfamily/Winged helix DNA-binding domain"/>
    <property type="match status" value="1"/>
</dbReference>
<dbReference type="InterPro" id="IPR012318">
    <property type="entry name" value="HTH_CRP"/>
</dbReference>
<proteinExistence type="predicted"/>
<dbReference type="SUPFAM" id="SSF46785">
    <property type="entry name" value="Winged helix' DNA-binding domain"/>
    <property type="match status" value="1"/>
</dbReference>
<dbReference type="InterPro" id="IPR036388">
    <property type="entry name" value="WH-like_DNA-bd_sf"/>
</dbReference>
<sequence>MSRLSVIPAAALDDVAEKRMTLTHLRVLCGLGTCTNKHGWATDTNQQKIARKAGLARETVNRALNKLEELGWVEVYESRNQYAQLAGLLCYRVVLDPPYGPEGERLESPTYKRRRAHIPSSQEREADHVGQVNDDAESDSQADASDLSGDLADLQGSEGLDDTPCDRDVTGGGVIETSQGGCDYCGHRGCDYCDHNRVDSFIDKSSMRTSARRMVRGERVTGVWFNPDIQLATALHDAKAKQDVTRQLNELLGSAEAATHSAKMDVRAYIERGFVRWNMIFAMHADAQALRDRLRGLGKGVVDASGSRVQICTEAHWARLTAEITMPYNPPVGELGQLFDQAIECGRSETDLAPCCEDGFVLIPDPDFKWAVRSTGMSSREVGRVFIGAIKALGWNPEIKPLPLVERHVPATETAHG</sequence>
<feature type="domain" description="HTH crp-type" evidence="2">
    <location>
        <begin position="42"/>
        <end position="77"/>
    </location>
</feature>
<dbReference type="InterPro" id="IPR036390">
    <property type="entry name" value="WH_DNA-bd_sf"/>
</dbReference>